<dbReference type="InterPro" id="IPR000713">
    <property type="entry name" value="Mur_ligase_N"/>
</dbReference>
<gene>
    <name evidence="2" type="ORF">ENF18_02600</name>
</gene>
<feature type="non-terminal residue" evidence="2">
    <location>
        <position position="108"/>
    </location>
</feature>
<comment type="caution">
    <text evidence="2">The sequence shown here is derived from an EMBL/GenBank/DDBJ whole genome shotgun (WGS) entry which is preliminary data.</text>
</comment>
<dbReference type="PANTHER" id="PTHR23135">
    <property type="entry name" value="MUR LIGASE FAMILY MEMBER"/>
    <property type="match status" value="1"/>
</dbReference>
<dbReference type="SUPFAM" id="SSF63418">
    <property type="entry name" value="MurE/MurF N-terminal domain"/>
    <property type="match status" value="1"/>
</dbReference>
<accession>A0A7C0VBG8</accession>
<dbReference type="Gene3D" id="3.40.1390.10">
    <property type="entry name" value="MurE/MurF, N-terminal domain"/>
    <property type="match status" value="1"/>
</dbReference>
<reference evidence="2" key="1">
    <citation type="journal article" date="2020" name="mSystems">
        <title>Genome- and Community-Level Interaction Insights into Carbon Utilization and Element Cycling Functions of Hydrothermarchaeota in Hydrothermal Sediment.</title>
        <authorList>
            <person name="Zhou Z."/>
            <person name="Liu Y."/>
            <person name="Xu W."/>
            <person name="Pan J."/>
            <person name="Luo Z.H."/>
            <person name="Li M."/>
        </authorList>
    </citation>
    <scope>NUCLEOTIDE SEQUENCE [LARGE SCALE GENOMIC DNA]</scope>
    <source>
        <strain evidence="2">HyVt-102</strain>
    </source>
</reference>
<dbReference type="PANTHER" id="PTHR23135:SF4">
    <property type="entry name" value="UDP-N-ACETYLMURAMOYL-L-ALANYL-D-GLUTAMATE--2,6-DIAMINOPIMELATE LIGASE MURE HOMOLOG, CHLOROPLASTIC"/>
    <property type="match status" value="1"/>
</dbReference>
<dbReference type="InterPro" id="IPR035911">
    <property type="entry name" value="MurE/MurF_N"/>
</dbReference>
<name>A0A7C0VBG8_UNCW3</name>
<feature type="domain" description="Mur ligase N-terminal catalytic" evidence="1">
    <location>
        <begin position="17"/>
        <end position="85"/>
    </location>
</feature>
<sequence>MEPLEILKINGDIPQEVRSITIDSRKVVEGALFIAIKGEKTDGHKYVRDAKEHGAVLFVVQEETGVEPEIVVPDTRIALSRIAHEFYERPSEVMKVIGITGTNGKTTT</sequence>
<dbReference type="Gene3D" id="3.40.1190.10">
    <property type="entry name" value="Mur-like, catalytic domain"/>
    <property type="match status" value="1"/>
</dbReference>
<keyword evidence="2" id="KW-0436">Ligase</keyword>
<dbReference type="Proteomes" id="UP000885847">
    <property type="component" value="Unassembled WGS sequence"/>
</dbReference>
<evidence type="ECO:0000259" key="1">
    <source>
        <dbReference type="Pfam" id="PF01225"/>
    </source>
</evidence>
<dbReference type="GO" id="GO:0005524">
    <property type="term" value="F:ATP binding"/>
    <property type="evidence" value="ECO:0007669"/>
    <property type="project" value="InterPro"/>
</dbReference>
<dbReference type="EMBL" id="DQWE01000118">
    <property type="protein sequence ID" value="HDI82666.1"/>
    <property type="molecule type" value="Genomic_DNA"/>
</dbReference>
<dbReference type="GO" id="GO:0016881">
    <property type="term" value="F:acid-amino acid ligase activity"/>
    <property type="evidence" value="ECO:0007669"/>
    <property type="project" value="InterPro"/>
</dbReference>
<dbReference type="AlphaFoldDB" id="A0A7C0VBG8"/>
<protein>
    <submittedName>
        <fullName evidence="2">UDP-N-acetylmuramoyl-L-alanyl-D-glutamate--2, 6-diaminopimelate ligase</fullName>
    </submittedName>
</protein>
<dbReference type="InterPro" id="IPR036565">
    <property type="entry name" value="Mur-like_cat_sf"/>
</dbReference>
<evidence type="ECO:0000313" key="2">
    <source>
        <dbReference type="EMBL" id="HDI82666.1"/>
    </source>
</evidence>
<organism evidence="2">
    <name type="scientific">candidate division WOR-3 bacterium</name>
    <dbReference type="NCBI Taxonomy" id="2052148"/>
    <lineage>
        <taxon>Bacteria</taxon>
        <taxon>Bacteria division WOR-3</taxon>
    </lineage>
</organism>
<dbReference type="Pfam" id="PF01225">
    <property type="entry name" value="Mur_ligase"/>
    <property type="match status" value="1"/>
</dbReference>
<proteinExistence type="predicted"/>
<dbReference type="SUPFAM" id="SSF53623">
    <property type="entry name" value="MurD-like peptide ligases, catalytic domain"/>
    <property type="match status" value="1"/>
</dbReference>